<dbReference type="PROSITE" id="PS00973">
    <property type="entry name" value="USP_2"/>
    <property type="match status" value="1"/>
</dbReference>
<dbReference type="InterPro" id="IPR009060">
    <property type="entry name" value="UBA-like_sf"/>
</dbReference>
<evidence type="ECO:0000313" key="19">
    <source>
        <dbReference type="EMBL" id="KAE8251275.1"/>
    </source>
</evidence>
<evidence type="ECO:0000256" key="10">
    <source>
        <dbReference type="ARBA" id="ARBA00022833"/>
    </source>
</evidence>
<dbReference type="InterPro" id="IPR001607">
    <property type="entry name" value="Znf_UBP"/>
</dbReference>
<dbReference type="GO" id="GO:0008270">
    <property type="term" value="F:zinc ion binding"/>
    <property type="evidence" value="ECO:0007669"/>
    <property type="project" value="UniProtKB-KW"/>
</dbReference>
<keyword evidence="5" id="KW-0677">Repeat</keyword>
<evidence type="ECO:0000256" key="4">
    <source>
        <dbReference type="ARBA" id="ARBA00022723"/>
    </source>
</evidence>
<evidence type="ECO:0000256" key="8">
    <source>
        <dbReference type="ARBA" id="ARBA00022801"/>
    </source>
</evidence>
<dbReference type="CDD" id="cd02658">
    <property type="entry name" value="Peptidase_C19B"/>
    <property type="match status" value="1"/>
</dbReference>
<evidence type="ECO:0000256" key="9">
    <source>
        <dbReference type="ARBA" id="ARBA00022807"/>
    </source>
</evidence>
<dbReference type="InterPro" id="IPR038765">
    <property type="entry name" value="Papain-like_cys_pep_sf"/>
</dbReference>
<dbReference type="SMART" id="SM00165">
    <property type="entry name" value="UBA"/>
    <property type="match status" value="2"/>
</dbReference>
<feature type="binding site" evidence="12">
    <location>
        <position position="236"/>
    </location>
    <ligand>
        <name>Zn(2+)</name>
        <dbReference type="ChEBI" id="CHEBI:29105"/>
    </ligand>
</feature>
<protein>
    <recommendedName>
        <fullName evidence="14">Ubiquitin carboxyl-terminal hydrolase</fullName>
        <ecNumber evidence="14">3.4.19.12</ecNumber>
    </recommendedName>
</protein>
<dbReference type="PANTHER" id="PTHR24006:SF664">
    <property type="entry name" value="UBIQUITIN CARBOXYL-TERMINAL HYDROLASE"/>
    <property type="match status" value="1"/>
</dbReference>
<dbReference type="Pfam" id="PF00443">
    <property type="entry name" value="UCH"/>
    <property type="match status" value="1"/>
</dbReference>
<name>A0A8X7MVA3_9BASI</name>
<dbReference type="InterPro" id="IPR001394">
    <property type="entry name" value="Peptidase_C19_UCH"/>
</dbReference>
<feature type="binding site" evidence="12">
    <location>
        <position position="239"/>
    </location>
    <ligand>
        <name>Zn(2+)</name>
        <dbReference type="ChEBI" id="CHEBI:29105"/>
    </ligand>
</feature>
<evidence type="ECO:0000259" key="18">
    <source>
        <dbReference type="PROSITE" id="PS50271"/>
    </source>
</evidence>
<comment type="similarity">
    <text evidence="2 14">Belongs to the peptidase C19 family.</text>
</comment>
<evidence type="ECO:0000256" key="6">
    <source>
        <dbReference type="ARBA" id="ARBA00022771"/>
    </source>
</evidence>
<dbReference type="AlphaFoldDB" id="A0A8X7MVA3"/>
<feature type="binding site" evidence="12">
    <location>
        <position position="269"/>
    </location>
    <ligand>
        <name>Zn(2+)</name>
        <dbReference type="ChEBI" id="CHEBI:29105"/>
    </ligand>
</feature>
<feature type="compositionally biased region" description="Low complexity" evidence="15">
    <location>
        <begin position="16"/>
        <end position="32"/>
    </location>
</feature>
<dbReference type="GO" id="GO:0004843">
    <property type="term" value="F:cysteine-type deubiquitinase activity"/>
    <property type="evidence" value="ECO:0007669"/>
    <property type="project" value="UniProtKB-UniRule"/>
</dbReference>
<dbReference type="InterPro" id="IPR041432">
    <property type="entry name" value="UBP13_Znf-UBP_var"/>
</dbReference>
<reference evidence="19" key="2">
    <citation type="journal article" date="2019" name="IMA Fungus">
        <title>Genome sequencing and comparison of five Tilletia species to identify candidate genes for the detection of regulated species infecting wheat.</title>
        <authorList>
            <person name="Nguyen H.D.T."/>
            <person name="Sultana T."/>
            <person name="Kesanakurti P."/>
            <person name="Hambleton S."/>
        </authorList>
    </citation>
    <scope>NUCLEOTIDE SEQUENCE</scope>
    <source>
        <strain evidence="19">DAOMC 236426</strain>
    </source>
</reference>
<dbReference type="SUPFAM" id="SSF46934">
    <property type="entry name" value="UBA-like"/>
    <property type="match status" value="1"/>
</dbReference>
<keyword evidence="6 13" id="KW-0863">Zinc-finger</keyword>
<dbReference type="InterPro" id="IPR016652">
    <property type="entry name" value="Ubiquitinyl_hydrolase"/>
</dbReference>
<feature type="active site" description="Proton acceptor" evidence="11">
    <location>
        <position position="825"/>
    </location>
</feature>
<comment type="catalytic activity">
    <reaction evidence="1 14">
        <text>Thiol-dependent hydrolysis of ester, thioester, amide, peptide and isopeptide bonds formed by the C-terminal Gly of ubiquitin (a 76-residue protein attached to proteins as an intracellular targeting signal).</text>
        <dbReference type="EC" id="3.4.19.12"/>
    </reaction>
</comment>
<dbReference type="PROSITE" id="PS00972">
    <property type="entry name" value="USP_1"/>
    <property type="match status" value="1"/>
</dbReference>
<dbReference type="PROSITE" id="PS50030">
    <property type="entry name" value="UBA"/>
    <property type="match status" value="2"/>
</dbReference>
<feature type="region of interest" description="Disordered" evidence="15">
    <location>
        <begin position="769"/>
        <end position="798"/>
    </location>
</feature>
<evidence type="ECO:0000256" key="2">
    <source>
        <dbReference type="ARBA" id="ARBA00009085"/>
    </source>
</evidence>
<evidence type="ECO:0000259" key="16">
    <source>
        <dbReference type="PROSITE" id="PS50030"/>
    </source>
</evidence>
<feature type="active site" description="Nucleophile" evidence="11">
    <location>
        <position position="372"/>
    </location>
</feature>
<evidence type="ECO:0000256" key="15">
    <source>
        <dbReference type="SAM" id="MobiDB-lite"/>
    </source>
</evidence>
<keyword evidence="9 14" id="KW-0788">Thiol protease</keyword>
<evidence type="ECO:0000256" key="7">
    <source>
        <dbReference type="ARBA" id="ARBA00022786"/>
    </source>
</evidence>
<evidence type="ECO:0000259" key="17">
    <source>
        <dbReference type="PROSITE" id="PS50235"/>
    </source>
</evidence>
<dbReference type="Pfam" id="PF00627">
    <property type="entry name" value="UBA"/>
    <property type="match status" value="2"/>
</dbReference>
<organism evidence="19 20">
    <name type="scientific">Tilletia controversa</name>
    <name type="common">dwarf bunt fungus</name>
    <dbReference type="NCBI Taxonomy" id="13291"/>
    <lineage>
        <taxon>Eukaryota</taxon>
        <taxon>Fungi</taxon>
        <taxon>Dikarya</taxon>
        <taxon>Basidiomycota</taxon>
        <taxon>Ustilaginomycotina</taxon>
        <taxon>Exobasidiomycetes</taxon>
        <taxon>Tilletiales</taxon>
        <taxon>Tilletiaceae</taxon>
        <taxon>Tilletia</taxon>
    </lineage>
</organism>
<dbReference type="Pfam" id="PF02148">
    <property type="entry name" value="zf-UBP"/>
    <property type="match status" value="1"/>
</dbReference>
<dbReference type="Pfam" id="PF17807">
    <property type="entry name" value="zf-UBP_var"/>
    <property type="match status" value="1"/>
</dbReference>
<dbReference type="GO" id="GO:0005634">
    <property type="term" value="C:nucleus"/>
    <property type="evidence" value="ECO:0007669"/>
    <property type="project" value="TreeGrafter"/>
</dbReference>
<reference evidence="19" key="1">
    <citation type="submission" date="2016-04" db="EMBL/GenBank/DDBJ databases">
        <authorList>
            <person name="Nguyen H.D."/>
            <person name="Samba Siva P."/>
            <person name="Cullis J."/>
            <person name="Levesque C.A."/>
            <person name="Hambleton S."/>
        </authorList>
    </citation>
    <scope>NUCLEOTIDE SEQUENCE</scope>
    <source>
        <strain evidence="19">DAOMC 236426</strain>
    </source>
</reference>
<dbReference type="Gene3D" id="3.30.40.10">
    <property type="entry name" value="Zinc/RING finger domain, C3HC4 (zinc finger)"/>
    <property type="match status" value="2"/>
</dbReference>
<evidence type="ECO:0000256" key="1">
    <source>
        <dbReference type="ARBA" id="ARBA00000707"/>
    </source>
</evidence>
<evidence type="ECO:0000256" key="11">
    <source>
        <dbReference type="PIRSR" id="PIRSR016308-1"/>
    </source>
</evidence>
<keyword evidence="10 12" id="KW-0862">Zinc</keyword>
<evidence type="ECO:0000256" key="14">
    <source>
        <dbReference type="RuleBase" id="RU366025"/>
    </source>
</evidence>
<sequence>MKRDRSPSPPPPPPSATTTTTTTEQPKQSQSQNEMACPHLTAAFTQLAPPRPNQQVHREECTLCFDDQDMGPGVDVCLSCFNGACPAPSSGADDSTTADGGASSIPSSGHAHSRLHAEKTGHALILNVKRRRKPQLERTEEPVPKKLAISAEREEDSYDFITTPRCLLCEPEHGGKELPRTDKLEEVIAGVMRALSSAQQSEVKAWEEEITACEHTLCLEQQGQPKRLEASGLAHCAQCDLTSNLWLCLTCGNLGCGRAQFGGVGGNSHGLSHFEATGHAVSVKQGTIIAEGTADIYCYACNDARVDPELAAHLKHFGINVMSLSKTEKSMTELQLEHNLRFDFNMTGEDGKELEPLYGPGKTGLRNLGNSCYMASVLQTLFSFPAFQSRYLESYFTHVQQCPKAPADCLECQTAKVADGLLSGRYAVPRSASEAKATSDTHDQGPAFQLGIRPSMFKALIGKGHAEFATMRQQDADEFLKHLLSNLQAENKRLGIAQGDEIGDATRIFAFALEERLQCNGCRRVRYKVHSEDCGISVPVPLRPKASTDANANADATQVEYEPVELTECLELFTAPSEIEYSCAACNTKGTATQRTSFHTFPRVLVVQARRFQLVNWVPQKVNVPVVVPLGGLELSKYMGRGQQEGEEALPDVEEEQGASAGPSFNEEALASLISFGFPEVRCKRALLATGNTANPEIAMNWLMDHMDDPDIDAPLPDTSGAPASSAPASAPDTSALEDMGFSKAQANKALRLNGNNAEMAVGWLFENPDDPGEEAGAAAAGAGAREGQAAGAGSDKVPGSKELPAVYRLKSFVSHKGPSVHSGHYVAHIRDPGPVGHQVGNEDEWVLFNDEKVVKAPLSSAGKDDIESDVGVKGLSQLAYVYFYQRQD</sequence>
<dbReference type="CDD" id="cd14297">
    <property type="entry name" value="UBA2_spUBP14_like"/>
    <property type="match status" value="1"/>
</dbReference>
<evidence type="ECO:0000313" key="20">
    <source>
        <dbReference type="Proteomes" id="UP000077684"/>
    </source>
</evidence>
<dbReference type="FunFam" id="3.30.40.10:FF:000396">
    <property type="entry name" value="Ubiquitin carboxyl-terminal hydrolase"/>
    <property type="match status" value="1"/>
</dbReference>
<dbReference type="GO" id="GO:0016579">
    <property type="term" value="P:protein deubiquitination"/>
    <property type="evidence" value="ECO:0007669"/>
    <property type="project" value="InterPro"/>
</dbReference>
<dbReference type="SUPFAM" id="SSF54001">
    <property type="entry name" value="Cysteine proteinases"/>
    <property type="match status" value="1"/>
</dbReference>
<feature type="domain" description="UBP-type" evidence="18">
    <location>
        <begin position="211"/>
        <end position="321"/>
    </location>
</feature>
<dbReference type="SUPFAM" id="SSF57850">
    <property type="entry name" value="RING/U-box"/>
    <property type="match status" value="2"/>
</dbReference>
<dbReference type="Proteomes" id="UP000077684">
    <property type="component" value="Unassembled WGS sequence"/>
</dbReference>
<evidence type="ECO:0000256" key="13">
    <source>
        <dbReference type="PROSITE-ProRule" id="PRU00502"/>
    </source>
</evidence>
<dbReference type="PROSITE" id="PS50271">
    <property type="entry name" value="ZF_UBP"/>
    <property type="match status" value="1"/>
</dbReference>
<dbReference type="InterPro" id="IPR018200">
    <property type="entry name" value="USP_CS"/>
</dbReference>
<dbReference type="GO" id="GO:0005829">
    <property type="term" value="C:cytosol"/>
    <property type="evidence" value="ECO:0007669"/>
    <property type="project" value="TreeGrafter"/>
</dbReference>
<feature type="binding site" evidence="12">
    <location>
        <position position="256"/>
    </location>
    <ligand>
        <name>Zn(2+)</name>
        <dbReference type="ChEBI" id="CHEBI:29105"/>
    </ligand>
</feature>
<accession>A0A8X7MVA3</accession>
<dbReference type="EC" id="3.4.19.12" evidence="14"/>
<dbReference type="CDD" id="cd14385">
    <property type="entry name" value="UBA1_spUBP14_like"/>
    <property type="match status" value="1"/>
</dbReference>
<dbReference type="Gene3D" id="3.90.70.10">
    <property type="entry name" value="Cysteine proteinases"/>
    <property type="match status" value="2"/>
</dbReference>
<dbReference type="SMART" id="SM00290">
    <property type="entry name" value="ZnF_UBP"/>
    <property type="match status" value="2"/>
</dbReference>
<feature type="compositionally biased region" description="Low complexity" evidence="15">
    <location>
        <begin position="717"/>
        <end position="735"/>
    </location>
</feature>
<dbReference type="InterPro" id="IPR015940">
    <property type="entry name" value="UBA"/>
</dbReference>
<feature type="region of interest" description="Disordered" evidence="15">
    <location>
        <begin position="88"/>
        <end position="115"/>
    </location>
</feature>
<feature type="domain" description="USP" evidence="17">
    <location>
        <begin position="363"/>
        <end position="888"/>
    </location>
</feature>
<dbReference type="InterPro" id="IPR028889">
    <property type="entry name" value="USP"/>
</dbReference>
<feature type="region of interest" description="Disordered" evidence="15">
    <location>
        <begin position="709"/>
        <end position="735"/>
    </location>
</feature>
<feature type="domain" description="UBA" evidence="16">
    <location>
        <begin position="728"/>
        <end position="768"/>
    </location>
</feature>
<dbReference type="PANTHER" id="PTHR24006">
    <property type="entry name" value="UBIQUITIN CARBOXYL-TERMINAL HYDROLASE"/>
    <property type="match status" value="1"/>
</dbReference>
<feature type="region of interest" description="Disordered" evidence="15">
    <location>
        <begin position="1"/>
        <end position="34"/>
    </location>
</feature>
<feature type="compositionally biased region" description="Low complexity" evidence="15">
    <location>
        <begin position="775"/>
        <end position="794"/>
    </location>
</feature>
<dbReference type="FunFam" id="1.10.8.10:FF:000086">
    <property type="entry name" value="Ubiquitin carboxyl-terminal hydrolase"/>
    <property type="match status" value="1"/>
</dbReference>
<evidence type="ECO:0000256" key="5">
    <source>
        <dbReference type="ARBA" id="ARBA00022737"/>
    </source>
</evidence>
<dbReference type="InterPro" id="IPR013083">
    <property type="entry name" value="Znf_RING/FYVE/PHD"/>
</dbReference>
<dbReference type="PROSITE" id="PS50235">
    <property type="entry name" value="USP_3"/>
    <property type="match status" value="1"/>
</dbReference>
<dbReference type="InterPro" id="IPR050164">
    <property type="entry name" value="Peptidase_C19"/>
</dbReference>
<keyword evidence="8 14" id="KW-0378">Hydrolase</keyword>
<keyword evidence="4 12" id="KW-0479">Metal-binding</keyword>
<evidence type="ECO:0000256" key="12">
    <source>
        <dbReference type="PIRSR" id="PIRSR016308-3"/>
    </source>
</evidence>
<gene>
    <name evidence="19" type="ORF">A4X06_0g2753</name>
</gene>
<dbReference type="EMBL" id="LWDE02000224">
    <property type="protein sequence ID" value="KAE8251275.1"/>
    <property type="molecule type" value="Genomic_DNA"/>
</dbReference>
<dbReference type="PIRSF" id="PIRSF016308">
    <property type="entry name" value="UBP"/>
    <property type="match status" value="1"/>
</dbReference>
<keyword evidence="7 14" id="KW-0833">Ubl conjugation pathway</keyword>
<dbReference type="Gene3D" id="1.10.8.10">
    <property type="entry name" value="DNA helicase RuvA subunit, C-terminal domain"/>
    <property type="match status" value="2"/>
</dbReference>
<comment type="caution">
    <text evidence="19">The sequence shown here is derived from an EMBL/GenBank/DDBJ whole genome shotgun (WGS) entry which is preliminary data.</text>
</comment>
<keyword evidence="3 14" id="KW-0645">Protease</keyword>
<feature type="domain" description="UBA" evidence="16">
    <location>
        <begin position="664"/>
        <end position="706"/>
    </location>
</feature>
<dbReference type="GO" id="GO:0006508">
    <property type="term" value="P:proteolysis"/>
    <property type="evidence" value="ECO:0007669"/>
    <property type="project" value="UniProtKB-KW"/>
</dbReference>
<proteinExistence type="inferred from homology"/>
<evidence type="ECO:0000256" key="3">
    <source>
        <dbReference type="ARBA" id="ARBA00022670"/>
    </source>
</evidence>
<keyword evidence="20" id="KW-1185">Reference proteome</keyword>